<keyword evidence="3" id="KW-1185">Reference proteome</keyword>
<gene>
    <name evidence="2" type="ORF">CPB83DRAFT_758597</name>
</gene>
<organism evidence="2 3">
    <name type="scientific">Crepidotus variabilis</name>
    <dbReference type="NCBI Taxonomy" id="179855"/>
    <lineage>
        <taxon>Eukaryota</taxon>
        <taxon>Fungi</taxon>
        <taxon>Dikarya</taxon>
        <taxon>Basidiomycota</taxon>
        <taxon>Agaricomycotina</taxon>
        <taxon>Agaricomycetes</taxon>
        <taxon>Agaricomycetidae</taxon>
        <taxon>Agaricales</taxon>
        <taxon>Agaricineae</taxon>
        <taxon>Crepidotaceae</taxon>
        <taxon>Crepidotus</taxon>
    </lineage>
</organism>
<evidence type="ECO:0000313" key="2">
    <source>
        <dbReference type="EMBL" id="KAF9532917.1"/>
    </source>
</evidence>
<dbReference type="Proteomes" id="UP000807306">
    <property type="component" value="Unassembled WGS sequence"/>
</dbReference>
<name>A0A9P6EQ93_9AGAR</name>
<dbReference type="EMBL" id="MU157830">
    <property type="protein sequence ID" value="KAF9532917.1"/>
    <property type="molecule type" value="Genomic_DNA"/>
</dbReference>
<accession>A0A9P6EQ93</accession>
<feature type="compositionally biased region" description="Polar residues" evidence="1">
    <location>
        <begin position="81"/>
        <end position="91"/>
    </location>
</feature>
<evidence type="ECO:0000313" key="3">
    <source>
        <dbReference type="Proteomes" id="UP000807306"/>
    </source>
</evidence>
<dbReference type="AlphaFoldDB" id="A0A9P6EQ93"/>
<dbReference type="OrthoDB" id="2581931at2759"/>
<proteinExistence type="predicted"/>
<comment type="caution">
    <text evidence="2">The sequence shown here is derived from an EMBL/GenBank/DDBJ whole genome shotgun (WGS) entry which is preliminary data.</text>
</comment>
<protein>
    <submittedName>
        <fullName evidence="2">Uncharacterized protein</fullName>
    </submittedName>
</protein>
<reference evidence="2" key="1">
    <citation type="submission" date="2020-11" db="EMBL/GenBank/DDBJ databases">
        <authorList>
            <consortium name="DOE Joint Genome Institute"/>
            <person name="Ahrendt S."/>
            <person name="Riley R."/>
            <person name="Andreopoulos W."/>
            <person name="Labutti K."/>
            <person name="Pangilinan J."/>
            <person name="Ruiz-Duenas F.J."/>
            <person name="Barrasa J.M."/>
            <person name="Sanchez-Garcia M."/>
            <person name="Camarero S."/>
            <person name="Miyauchi S."/>
            <person name="Serrano A."/>
            <person name="Linde D."/>
            <person name="Babiker R."/>
            <person name="Drula E."/>
            <person name="Ayuso-Fernandez I."/>
            <person name="Pacheco R."/>
            <person name="Padilla G."/>
            <person name="Ferreira P."/>
            <person name="Barriuso J."/>
            <person name="Kellner H."/>
            <person name="Castanera R."/>
            <person name="Alfaro M."/>
            <person name="Ramirez L."/>
            <person name="Pisabarro A.G."/>
            <person name="Kuo A."/>
            <person name="Tritt A."/>
            <person name="Lipzen A."/>
            <person name="He G."/>
            <person name="Yan M."/>
            <person name="Ng V."/>
            <person name="Cullen D."/>
            <person name="Martin F."/>
            <person name="Rosso M.-N."/>
            <person name="Henrissat B."/>
            <person name="Hibbett D."/>
            <person name="Martinez A.T."/>
            <person name="Grigoriev I.V."/>
        </authorList>
    </citation>
    <scope>NUCLEOTIDE SEQUENCE</scope>
    <source>
        <strain evidence="2">CBS 506.95</strain>
    </source>
</reference>
<sequence>MALNDRQLLDSSAKGANIYPGVANPTISSGTTDAMDANFVKDPTTPTLGAGAGPNFQGHMEARRTLNQGAGVIEQRPGIIESTNIDPLNENSNKDDGWANATAKSSMMSGEKPAQGYMSSAAQMVTGGAQMAYGHVMGDEASKKAGQKAVYGEES</sequence>
<evidence type="ECO:0000256" key="1">
    <source>
        <dbReference type="SAM" id="MobiDB-lite"/>
    </source>
</evidence>
<feature type="region of interest" description="Disordered" evidence="1">
    <location>
        <begin position="68"/>
        <end position="118"/>
    </location>
</feature>